<accession>A0AAE5IST1</accession>
<name>A0AAE5IST1_RHOHA</name>
<proteinExistence type="predicted"/>
<dbReference type="EMBL" id="LWIC01000002">
    <property type="protein sequence ID" value="ORM29324.1"/>
    <property type="molecule type" value="Genomic_DNA"/>
</dbReference>
<dbReference type="RefSeq" id="WP_022596845.1">
    <property type="nucleotide sequence ID" value="NZ_AP025268.1"/>
</dbReference>
<gene>
    <name evidence="2" type="ORF">A5N68_05215</name>
</gene>
<feature type="compositionally biased region" description="Polar residues" evidence="1">
    <location>
        <begin position="1"/>
        <end position="11"/>
    </location>
</feature>
<evidence type="ECO:0000313" key="3">
    <source>
        <dbReference type="Proteomes" id="UP000193518"/>
    </source>
</evidence>
<reference evidence="2 3" key="1">
    <citation type="journal article" date="2016" name="Genome Biol. Evol.">
        <title>Pangenome and Phylogenomic Analysis of the Pathogenic Actinobacterium Rhodococcus equi.</title>
        <authorList>
            <person name="Anastasi E."/>
            <person name="MacArthur I."/>
            <person name="Scortti M."/>
            <person name="Alvarez S."/>
            <person name="Giguere S."/>
            <person name="Vazquez-Boland J.A."/>
        </authorList>
    </citation>
    <scope>NUCLEOTIDE SEQUENCE [LARGE SCALE GENOMIC DNA]</scope>
    <source>
        <strain evidence="2 3">PAM1271</strain>
    </source>
</reference>
<evidence type="ECO:0000256" key="1">
    <source>
        <dbReference type="SAM" id="MobiDB-lite"/>
    </source>
</evidence>
<feature type="region of interest" description="Disordered" evidence="1">
    <location>
        <begin position="1"/>
        <end position="28"/>
    </location>
</feature>
<sequence>MARTPDSSSPHVVTYDGLPASAGGAHSLRAKDPDKAFRRVRSFVEECTAQASPPSWVFRVAAGGPPAATEHLVALATDRFGGPRHRARTHTEWNVAPGAVDHALDMLGTAGPDAVTSHGHSLAALTCGVRVDLLDPLARAPYPDITPDAFGRFAVDGYGRLLGASGVRATVGTAASSVSLWLNLPADDRLAPAARHLQDHLPFRLSAKHWRLWQPTRSGDAYRSTKIPSPVHTRD</sequence>
<comment type="caution">
    <text evidence="2">The sequence shown here is derived from an EMBL/GenBank/DDBJ whole genome shotgun (WGS) entry which is preliminary data.</text>
</comment>
<dbReference type="AlphaFoldDB" id="A0AAE5IST1"/>
<organism evidence="2 3">
    <name type="scientific">Rhodococcus hoagii</name>
    <name type="common">Corynebacterium equii</name>
    <dbReference type="NCBI Taxonomy" id="43767"/>
    <lineage>
        <taxon>Bacteria</taxon>
        <taxon>Bacillati</taxon>
        <taxon>Actinomycetota</taxon>
        <taxon>Actinomycetes</taxon>
        <taxon>Mycobacteriales</taxon>
        <taxon>Nocardiaceae</taxon>
        <taxon>Prescottella</taxon>
    </lineage>
</organism>
<dbReference type="Proteomes" id="UP000193518">
    <property type="component" value="Unassembled WGS sequence"/>
</dbReference>
<protein>
    <submittedName>
        <fullName evidence="2">Uncharacterized protein</fullName>
    </submittedName>
</protein>
<evidence type="ECO:0000313" key="2">
    <source>
        <dbReference type="EMBL" id="ORM29324.1"/>
    </source>
</evidence>